<organism evidence="12 13">
    <name type="scientific">Synaphobranchus kaupii</name>
    <name type="common">Kaup's arrowtooth eel</name>
    <dbReference type="NCBI Taxonomy" id="118154"/>
    <lineage>
        <taxon>Eukaryota</taxon>
        <taxon>Metazoa</taxon>
        <taxon>Chordata</taxon>
        <taxon>Craniata</taxon>
        <taxon>Vertebrata</taxon>
        <taxon>Euteleostomi</taxon>
        <taxon>Actinopterygii</taxon>
        <taxon>Neopterygii</taxon>
        <taxon>Teleostei</taxon>
        <taxon>Anguilliformes</taxon>
        <taxon>Synaphobranchidae</taxon>
        <taxon>Synaphobranchus</taxon>
    </lineage>
</organism>
<feature type="transmembrane region" description="Helical" evidence="10">
    <location>
        <begin position="99"/>
        <end position="122"/>
    </location>
</feature>
<reference evidence="12" key="1">
    <citation type="journal article" date="2023" name="Science">
        <title>Genome structures resolve the early diversification of teleost fishes.</title>
        <authorList>
            <person name="Parey E."/>
            <person name="Louis A."/>
            <person name="Montfort J."/>
            <person name="Bouchez O."/>
            <person name="Roques C."/>
            <person name="Iampietro C."/>
            <person name="Lluch J."/>
            <person name="Castinel A."/>
            <person name="Donnadieu C."/>
            <person name="Desvignes T."/>
            <person name="Floi Bucao C."/>
            <person name="Jouanno E."/>
            <person name="Wen M."/>
            <person name="Mejri S."/>
            <person name="Dirks R."/>
            <person name="Jansen H."/>
            <person name="Henkel C."/>
            <person name="Chen W.J."/>
            <person name="Zahm M."/>
            <person name="Cabau C."/>
            <person name="Klopp C."/>
            <person name="Thompson A.W."/>
            <person name="Robinson-Rechavi M."/>
            <person name="Braasch I."/>
            <person name="Lecointre G."/>
            <person name="Bobe J."/>
            <person name="Postlethwait J.H."/>
            <person name="Berthelot C."/>
            <person name="Roest Crollius H."/>
            <person name="Guiguen Y."/>
        </authorList>
    </citation>
    <scope>NUCLEOTIDE SEQUENCE</scope>
    <source>
        <strain evidence="12">WJC10195</strain>
    </source>
</reference>
<dbReference type="EMBL" id="JAINUF010000024">
    <property type="protein sequence ID" value="KAJ8333081.1"/>
    <property type="molecule type" value="Genomic_DNA"/>
</dbReference>
<feature type="transmembrane region" description="Helical" evidence="10">
    <location>
        <begin position="399"/>
        <end position="419"/>
    </location>
</feature>
<feature type="transmembrane region" description="Helical" evidence="10">
    <location>
        <begin position="169"/>
        <end position="190"/>
    </location>
</feature>
<dbReference type="Pfam" id="PF00001">
    <property type="entry name" value="7tm_1"/>
    <property type="match status" value="2"/>
</dbReference>
<evidence type="ECO:0000256" key="9">
    <source>
        <dbReference type="SAM" id="MobiDB-lite"/>
    </source>
</evidence>
<gene>
    <name evidence="12" type="ORF">SKAU_G00419770</name>
</gene>
<keyword evidence="7" id="KW-0675">Receptor</keyword>
<dbReference type="Proteomes" id="UP001152622">
    <property type="component" value="Chromosome 24"/>
</dbReference>
<dbReference type="PROSITE" id="PS50262">
    <property type="entry name" value="G_PROTEIN_RECEP_F1_2"/>
    <property type="match status" value="1"/>
</dbReference>
<feature type="region of interest" description="Disordered" evidence="9">
    <location>
        <begin position="257"/>
        <end position="286"/>
    </location>
</feature>
<keyword evidence="5" id="KW-0297">G-protein coupled receptor</keyword>
<evidence type="ECO:0000256" key="6">
    <source>
        <dbReference type="ARBA" id="ARBA00023136"/>
    </source>
</evidence>
<dbReference type="Gene3D" id="1.20.1070.10">
    <property type="entry name" value="Rhodopsin 7-helix transmembrane proteins"/>
    <property type="match status" value="2"/>
</dbReference>
<proteinExistence type="predicted"/>
<dbReference type="GO" id="GO:0042923">
    <property type="term" value="F:neuropeptide binding"/>
    <property type="evidence" value="ECO:0007669"/>
    <property type="project" value="TreeGrafter"/>
</dbReference>
<dbReference type="AlphaFoldDB" id="A0A9Q1E6G2"/>
<comment type="subcellular location">
    <subcellularLocation>
        <location evidence="1">Cell membrane</location>
        <topology evidence="1">Multi-pass membrane protein</topology>
    </subcellularLocation>
</comment>
<dbReference type="PRINTS" id="PR00237">
    <property type="entry name" value="GPCRRHODOPSN"/>
</dbReference>
<keyword evidence="6 10" id="KW-0472">Membrane</keyword>
<dbReference type="GO" id="GO:0005886">
    <property type="term" value="C:plasma membrane"/>
    <property type="evidence" value="ECO:0007669"/>
    <property type="project" value="UniProtKB-SubCell"/>
</dbReference>
<evidence type="ECO:0000256" key="2">
    <source>
        <dbReference type="ARBA" id="ARBA00022475"/>
    </source>
</evidence>
<dbReference type="GO" id="GO:0043005">
    <property type="term" value="C:neuron projection"/>
    <property type="evidence" value="ECO:0007669"/>
    <property type="project" value="TreeGrafter"/>
</dbReference>
<keyword evidence="4 10" id="KW-1133">Transmembrane helix</keyword>
<evidence type="ECO:0000259" key="11">
    <source>
        <dbReference type="PROSITE" id="PS50262"/>
    </source>
</evidence>
<evidence type="ECO:0000256" key="10">
    <source>
        <dbReference type="SAM" id="Phobius"/>
    </source>
</evidence>
<feature type="region of interest" description="Disordered" evidence="9">
    <location>
        <begin position="40"/>
        <end position="59"/>
    </location>
</feature>
<dbReference type="PANTHER" id="PTHR24229">
    <property type="entry name" value="NEUROPEPTIDES RECEPTOR"/>
    <property type="match status" value="1"/>
</dbReference>
<keyword evidence="2" id="KW-1003">Cell membrane</keyword>
<keyword evidence="13" id="KW-1185">Reference proteome</keyword>
<dbReference type="SUPFAM" id="SSF81321">
    <property type="entry name" value="Family A G protein-coupled receptor-like"/>
    <property type="match status" value="2"/>
</dbReference>
<feature type="compositionally biased region" description="Low complexity" evidence="9">
    <location>
        <begin position="275"/>
        <end position="286"/>
    </location>
</feature>
<comment type="caution">
    <text evidence="12">The sequence shown here is derived from an EMBL/GenBank/DDBJ whole genome shotgun (WGS) entry which is preliminary data.</text>
</comment>
<evidence type="ECO:0000256" key="1">
    <source>
        <dbReference type="ARBA" id="ARBA00004651"/>
    </source>
</evidence>
<dbReference type="InterPro" id="IPR017452">
    <property type="entry name" value="GPCR_Rhodpsn_7TM"/>
</dbReference>
<name>A0A9Q1E6G2_SYNKA</name>
<keyword evidence="3 10" id="KW-0812">Transmembrane</keyword>
<feature type="transmembrane region" description="Helical" evidence="10">
    <location>
        <begin position="143"/>
        <end position="163"/>
    </location>
</feature>
<feature type="transmembrane region" description="Helical" evidence="10">
    <location>
        <begin position="359"/>
        <end position="378"/>
    </location>
</feature>
<feature type="transmembrane region" description="Helical" evidence="10">
    <location>
        <begin position="210"/>
        <end position="235"/>
    </location>
</feature>
<evidence type="ECO:0000256" key="4">
    <source>
        <dbReference type="ARBA" id="ARBA00022989"/>
    </source>
</evidence>
<dbReference type="InterPro" id="IPR000276">
    <property type="entry name" value="GPCR_Rhodpsn"/>
</dbReference>
<dbReference type="GO" id="GO:0007218">
    <property type="term" value="P:neuropeptide signaling pathway"/>
    <property type="evidence" value="ECO:0007669"/>
    <property type="project" value="TreeGrafter"/>
</dbReference>
<accession>A0A9Q1E6G2</accession>
<feature type="transmembrane region" description="Helical" evidence="10">
    <location>
        <begin position="431"/>
        <end position="454"/>
    </location>
</feature>
<protein>
    <recommendedName>
        <fullName evidence="11">G-protein coupled receptors family 1 profile domain-containing protein</fullName>
    </recommendedName>
</protein>
<evidence type="ECO:0000313" key="13">
    <source>
        <dbReference type="Proteomes" id="UP001152622"/>
    </source>
</evidence>
<evidence type="ECO:0000313" key="12">
    <source>
        <dbReference type="EMBL" id="KAJ8333081.1"/>
    </source>
</evidence>
<feature type="domain" description="G-protein coupled receptors family 1 profile" evidence="11">
    <location>
        <begin position="112"/>
        <end position="451"/>
    </location>
</feature>
<evidence type="ECO:0000256" key="7">
    <source>
        <dbReference type="ARBA" id="ARBA00023170"/>
    </source>
</evidence>
<dbReference type="GO" id="GO:0004930">
    <property type="term" value="F:G protein-coupled receptor activity"/>
    <property type="evidence" value="ECO:0007669"/>
    <property type="project" value="UniProtKB-KW"/>
</dbReference>
<evidence type="ECO:0000256" key="5">
    <source>
        <dbReference type="ARBA" id="ARBA00023040"/>
    </source>
</evidence>
<keyword evidence="8" id="KW-0807">Transducer</keyword>
<evidence type="ECO:0000256" key="3">
    <source>
        <dbReference type="ARBA" id="ARBA00022692"/>
    </source>
</evidence>
<sequence>MITVVTGRFPDGSLRWACTVTQAAWECVLTPAQQPIKLGVQASRKSQEGRRQGPFPGSRSPPNGYKLCWAEWICRYTQVFSGSMSVQLQVTPATDLPRLLLGVTCITALAVGLLLNCAVLAAQTPVCRPSDALLRSLALSDGLLLLALSLQLPGLLWATWTLGHALCRAYLSVAYLAHLSGGLALVALTLHRGLLLLRPGWGQGGSPRTWCALCCLIWLTSLLLAAPATLLAGAMPEPLSTSGSDFHQVSRADYAPLPNSVTQPRPASVSLAENGTGPEPAAEPTPWTTLVSTSPPHNLFVPAPESTGVSLSNSGPTPALEPGPLPVPVAVLWPASECAPVFPAAARHWATAWKWGTASVAYLLPLATMLTCYCPLLVRLCSAGRRLPGCKLAARGATVRVLGCMGTFLVCWTPLYTLFLSDLWPSGVPDLIRWAFLGLGACSAAINPLLYSLLDWRVRCRNNPCPSVTLRGSREQVSAV</sequence>
<evidence type="ECO:0000256" key="8">
    <source>
        <dbReference type="ARBA" id="ARBA00023224"/>
    </source>
</evidence>
<dbReference type="PANTHER" id="PTHR24229:SF4">
    <property type="entry name" value="CHEMERIN-LIKE RECEPTOR 2"/>
    <property type="match status" value="1"/>
</dbReference>